<organism evidence="2 3">
    <name type="scientific">Catenulispora pinistramenti</name>
    <dbReference type="NCBI Taxonomy" id="2705254"/>
    <lineage>
        <taxon>Bacteria</taxon>
        <taxon>Bacillati</taxon>
        <taxon>Actinomycetota</taxon>
        <taxon>Actinomycetes</taxon>
        <taxon>Catenulisporales</taxon>
        <taxon>Catenulisporaceae</taxon>
        <taxon>Catenulispora</taxon>
    </lineage>
</organism>
<comment type="caution">
    <text evidence="2">The sequence shown here is derived from an EMBL/GenBank/DDBJ whole genome shotgun (WGS) entry which is preliminary data.</text>
</comment>
<proteinExistence type="predicted"/>
<keyword evidence="1" id="KW-0472">Membrane</keyword>
<keyword evidence="3" id="KW-1185">Reference proteome</keyword>
<protein>
    <submittedName>
        <fullName evidence="2">Uncharacterized protein</fullName>
    </submittedName>
</protein>
<evidence type="ECO:0000256" key="1">
    <source>
        <dbReference type="SAM" id="Phobius"/>
    </source>
</evidence>
<dbReference type="EMBL" id="JAAFYZ010000012">
    <property type="protein sequence ID" value="MBS2546371.1"/>
    <property type="molecule type" value="Genomic_DNA"/>
</dbReference>
<reference evidence="2 3" key="1">
    <citation type="submission" date="2020-02" db="EMBL/GenBank/DDBJ databases">
        <title>Acidophilic actinobacteria isolated from forest soil.</title>
        <authorList>
            <person name="Golinska P."/>
        </authorList>
    </citation>
    <scope>NUCLEOTIDE SEQUENCE [LARGE SCALE GENOMIC DNA]</scope>
    <source>
        <strain evidence="2 3">NL8</strain>
    </source>
</reference>
<evidence type="ECO:0000313" key="3">
    <source>
        <dbReference type="Proteomes" id="UP000730482"/>
    </source>
</evidence>
<gene>
    <name evidence="2" type="ORF">KGQ19_05775</name>
</gene>
<keyword evidence="1" id="KW-1133">Transmembrane helix</keyword>
<name>A0ABS5KKE2_9ACTN</name>
<feature type="transmembrane region" description="Helical" evidence="1">
    <location>
        <begin position="100"/>
        <end position="119"/>
    </location>
</feature>
<keyword evidence="1" id="KW-0812">Transmembrane</keyword>
<evidence type="ECO:0000313" key="2">
    <source>
        <dbReference type="EMBL" id="MBS2546371.1"/>
    </source>
</evidence>
<dbReference type="Proteomes" id="UP000730482">
    <property type="component" value="Unassembled WGS sequence"/>
</dbReference>
<dbReference type="RefSeq" id="WP_212008020.1">
    <property type="nucleotide sequence ID" value="NZ_JAAFYZ010000012.1"/>
</dbReference>
<accession>A0ABS5KKE2</accession>
<sequence>MTDTLESGYRSILRMLPRGYRAEHAEEMLTVLMDGARAGQQRPKPREVLSLATFALRLRLAVDGPRESGRLAGDIARRAILAYLIADFGLLMQYDAYGARIGFWFIPGLLQLAVIIAFLRGWSWSGRALCITYAGYIIHNTTWHWFFQWRRTVPGRGTAA</sequence>